<reference evidence="1" key="1">
    <citation type="journal article" date="2022" name="Int. J. Mol. Sci.">
        <title>Draft Genome of Tanacetum Coccineum: Genomic Comparison of Closely Related Tanacetum-Family Plants.</title>
        <authorList>
            <person name="Yamashiro T."/>
            <person name="Shiraishi A."/>
            <person name="Nakayama K."/>
            <person name="Satake H."/>
        </authorList>
    </citation>
    <scope>NUCLEOTIDE SEQUENCE</scope>
</reference>
<name>A0ABQ5FB84_9ASTR</name>
<dbReference type="EMBL" id="BQNB010017174">
    <property type="protein sequence ID" value="GJT60173.1"/>
    <property type="molecule type" value="Genomic_DNA"/>
</dbReference>
<sequence>MVCSLCECIPDSHDHLFFGCSFARGVWDRLKDLACIDLSTPNIYDIIGSLLPIVKKRTSKSVCAKLVVAATAYFIWQERNWRLFKKGKRSTDQLVECVKASVRLKLLSCKLKKSSDGERMARLWDLPEAIFI</sequence>
<evidence type="ECO:0008006" key="3">
    <source>
        <dbReference type="Google" id="ProtNLM"/>
    </source>
</evidence>
<protein>
    <recommendedName>
        <fullName evidence="3">Reverse transcriptase zinc-binding domain-containing protein</fullName>
    </recommendedName>
</protein>
<dbReference type="PANTHER" id="PTHR33116">
    <property type="entry name" value="REVERSE TRANSCRIPTASE ZINC-BINDING DOMAIN-CONTAINING PROTEIN-RELATED-RELATED"/>
    <property type="match status" value="1"/>
</dbReference>
<reference evidence="1" key="2">
    <citation type="submission" date="2022-01" db="EMBL/GenBank/DDBJ databases">
        <authorList>
            <person name="Yamashiro T."/>
            <person name="Shiraishi A."/>
            <person name="Satake H."/>
            <person name="Nakayama K."/>
        </authorList>
    </citation>
    <scope>NUCLEOTIDE SEQUENCE</scope>
</reference>
<dbReference type="PANTHER" id="PTHR33116:SF76">
    <property type="entry name" value="DUF4283 DOMAIN-CONTAINING PROTEIN"/>
    <property type="match status" value="1"/>
</dbReference>
<evidence type="ECO:0000313" key="2">
    <source>
        <dbReference type="Proteomes" id="UP001151760"/>
    </source>
</evidence>
<accession>A0ABQ5FB84</accession>
<gene>
    <name evidence="1" type="ORF">Tco_1003706</name>
</gene>
<organism evidence="1 2">
    <name type="scientific">Tanacetum coccineum</name>
    <dbReference type="NCBI Taxonomy" id="301880"/>
    <lineage>
        <taxon>Eukaryota</taxon>
        <taxon>Viridiplantae</taxon>
        <taxon>Streptophyta</taxon>
        <taxon>Embryophyta</taxon>
        <taxon>Tracheophyta</taxon>
        <taxon>Spermatophyta</taxon>
        <taxon>Magnoliopsida</taxon>
        <taxon>eudicotyledons</taxon>
        <taxon>Gunneridae</taxon>
        <taxon>Pentapetalae</taxon>
        <taxon>asterids</taxon>
        <taxon>campanulids</taxon>
        <taxon>Asterales</taxon>
        <taxon>Asteraceae</taxon>
        <taxon>Asteroideae</taxon>
        <taxon>Anthemideae</taxon>
        <taxon>Anthemidinae</taxon>
        <taxon>Tanacetum</taxon>
    </lineage>
</organism>
<evidence type="ECO:0000313" key="1">
    <source>
        <dbReference type="EMBL" id="GJT60173.1"/>
    </source>
</evidence>
<dbReference type="Proteomes" id="UP001151760">
    <property type="component" value="Unassembled WGS sequence"/>
</dbReference>
<comment type="caution">
    <text evidence="1">The sequence shown here is derived from an EMBL/GenBank/DDBJ whole genome shotgun (WGS) entry which is preliminary data.</text>
</comment>
<proteinExistence type="predicted"/>
<keyword evidence="2" id="KW-1185">Reference proteome</keyword>